<dbReference type="AlphaFoldDB" id="A0A7J6VP76"/>
<protein>
    <submittedName>
        <fullName evidence="1">Uncharacterized protein</fullName>
    </submittedName>
</protein>
<sequence length="61" mass="7065">MNNLRWGYGINRPHALRMNETVTRLSYITVFNSLNEEGKGRGPICEGHTVCCTFHLKREDQ</sequence>
<organism evidence="1 2">
    <name type="scientific">Thalictrum thalictroides</name>
    <name type="common">Rue-anemone</name>
    <name type="synonym">Anemone thalictroides</name>
    <dbReference type="NCBI Taxonomy" id="46969"/>
    <lineage>
        <taxon>Eukaryota</taxon>
        <taxon>Viridiplantae</taxon>
        <taxon>Streptophyta</taxon>
        <taxon>Embryophyta</taxon>
        <taxon>Tracheophyta</taxon>
        <taxon>Spermatophyta</taxon>
        <taxon>Magnoliopsida</taxon>
        <taxon>Ranunculales</taxon>
        <taxon>Ranunculaceae</taxon>
        <taxon>Thalictroideae</taxon>
        <taxon>Thalictrum</taxon>
    </lineage>
</organism>
<gene>
    <name evidence="1" type="ORF">FRX31_024460</name>
</gene>
<reference evidence="1 2" key="1">
    <citation type="submission" date="2020-06" db="EMBL/GenBank/DDBJ databases">
        <title>Transcriptomic and genomic resources for Thalictrum thalictroides and T. hernandezii: Facilitating candidate gene discovery in an emerging model plant lineage.</title>
        <authorList>
            <person name="Arias T."/>
            <person name="Riano-Pachon D.M."/>
            <person name="Di Stilio V.S."/>
        </authorList>
    </citation>
    <scope>NUCLEOTIDE SEQUENCE [LARGE SCALE GENOMIC DNA]</scope>
    <source>
        <strain evidence="2">cv. WT478/WT964</strain>
        <tissue evidence="1">Leaves</tissue>
    </source>
</reference>
<accession>A0A7J6VP76</accession>
<evidence type="ECO:0000313" key="2">
    <source>
        <dbReference type="Proteomes" id="UP000554482"/>
    </source>
</evidence>
<name>A0A7J6VP76_THATH</name>
<dbReference type="EMBL" id="JABWDY010030020">
    <property type="protein sequence ID" value="KAF5185970.1"/>
    <property type="molecule type" value="Genomic_DNA"/>
</dbReference>
<proteinExistence type="predicted"/>
<keyword evidence="2" id="KW-1185">Reference proteome</keyword>
<evidence type="ECO:0000313" key="1">
    <source>
        <dbReference type="EMBL" id="KAF5185970.1"/>
    </source>
</evidence>
<dbReference type="Proteomes" id="UP000554482">
    <property type="component" value="Unassembled WGS sequence"/>
</dbReference>
<comment type="caution">
    <text evidence="1">The sequence shown here is derived from an EMBL/GenBank/DDBJ whole genome shotgun (WGS) entry which is preliminary data.</text>
</comment>